<reference evidence="2" key="1">
    <citation type="submission" date="2020-02" db="EMBL/GenBank/DDBJ databases">
        <authorList>
            <person name="Meier V. D."/>
        </authorList>
    </citation>
    <scope>NUCLEOTIDE SEQUENCE</scope>
    <source>
        <strain evidence="2">AVDCRST_MAG59</strain>
    </source>
</reference>
<feature type="domain" description="DUF6788" evidence="1">
    <location>
        <begin position="2"/>
        <end position="50"/>
    </location>
</feature>
<gene>
    <name evidence="2" type="ORF">AVDCRST_MAG59-4088</name>
</gene>
<dbReference type="Pfam" id="PF20586">
    <property type="entry name" value="DUF6788"/>
    <property type="match status" value="1"/>
</dbReference>
<name>A0A6J4VDQ1_9BACT</name>
<organism evidence="2">
    <name type="scientific">uncultured Thermomicrobiales bacterium</name>
    <dbReference type="NCBI Taxonomy" id="1645740"/>
    <lineage>
        <taxon>Bacteria</taxon>
        <taxon>Pseudomonadati</taxon>
        <taxon>Thermomicrobiota</taxon>
        <taxon>Thermomicrobia</taxon>
        <taxon>Thermomicrobiales</taxon>
        <taxon>environmental samples</taxon>
    </lineage>
</organism>
<protein>
    <recommendedName>
        <fullName evidence="1">DUF6788 domain-containing protein</fullName>
    </recommendedName>
</protein>
<accession>A0A6J4VDQ1</accession>
<evidence type="ECO:0000259" key="1">
    <source>
        <dbReference type="Pfam" id="PF20586"/>
    </source>
</evidence>
<sequence length="94" mass="10818">MVAGWKTCGKAGCRCGRGEPHGPYWSLRWRDGAVYRRRHVRPADLPAVRAAVERRRRERAVLRAELAESASILRALKALYRELDDLGIHRRADR</sequence>
<dbReference type="EMBL" id="CADCWF010000304">
    <property type="protein sequence ID" value="CAA9576410.1"/>
    <property type="molecule type" value="Genomic_DNA"/>
</dbReference>
<proteinExistence type="predicted"/>
<dbReference type="AlphaFoldDB" id="A0A6J4VDQ1"/>
<evidence type="ECO:0000313" key="2">
    <source>
        <dbReference type="EMBL" id="CAA9576410.1"/>
    </source>
</evidence>
<dbReference type="InterPro" id="IPR046738">
    <property type="entry name" value="DUF6788"/>
</dbReference>